<dbReference type="OrthoDB" id="777957at2759"/>
<dbReference type="OMA" id="LYEFAMG"/>
<dbReference type="Proteomes" id="UP000241394">
    <property type="component" value="Chromosome LG27"/>
</dbReference>
<reference evidence="4" key="2">
    <citation type="journal article" date="2018" name="BMC Genomics">
        <title>A manually annotated Actinidia chinensis var. chinensis (kiwifruit) genome highlights the challenges associated with draft genomes and gene prediction in plants.</title>
        <authorList>
            <person name="Pilkington S.M."/>
            <person name="Crowhurst R."/>
            <person name="Hilario E."/>
            <person name="Nardozza S."/>
            <person name="Fraser L."/>
            <person name="Peng Y."/>
            <person name="Gunaseelan K."/>
            <person name="Simpson R."/>
            <person name="Tahir J."/>
            <person name="Deroles S.C."/>
            <person name="Templeton K."/>
            <person name="Luo Z."/>
            <person name="Davy M."/>
            <person name="Cheng C."/>
            <person name="McNeilage M."/>
            <person name="Scaglione D."/>
            <person name="Liu Y."/>
            <person name="Zhang Q."/>
            <person name="Datson P."/>
            <person name="De Silva N."/>
            <person name="Gardiner S.E."/>
            <person name="Bassett H."/>
            <person name="Chagne D."/>
            <person name="McCallum J."/>
            <person name="Dzierzon H."/>
            <person name="Deng C."/>
            <person name="Wang Y.Y."/>
            <person name="Barron L."/>
            <person name="Manako K."/>
            <person name="Bowen J."/>
            <person name="Foster T.M."/>
            <person name="Erridge Z.A."/>
            <person name="Tiffin H."/>
            <person name="Waite C.N."/>
            <person name="Davies K.M."/>
            <person name="Grierson E.P."/>
            <person name="Laing W.A."/>
            <person name="Kirk R."/>
            <person name="Chen X."/>
            <person name="Wood M."/>
            <person name="Montefiori M."/>
            <person name="Brummell D.A."/>
            <person name="Schwinn K.E."/>
            <person name="Catanach A."/>
            <person name="Fullerton C."/>
            <person name="Li D."/>
            <person name="Meiyalaghan S."/>
            <person name="Nieuwenhuizen N."/>
            <person name="Read N."/>
            <person name="Prakash R."/>
            <person name="Hunter D."/>
            <person name="Zhang H."/>
            <person name="McKenzie M."/>
            <person name="Knabel M."/>
            <person name="Harris A."/>
            <person name="Allan A.C."/>
            <person name="Gleave A."/>
            <person name="Chen A."/>
            <person name="Janssen B.J."/>
            <person name="Plunkett B."/>
            <person name="Ampomah-Dwamena C."/>
            <person name="Voogd C."/>
            <person name="Leif D."/>
            <person name="Lafferty D."/>
            <person name="Souleyre E.J.F."/>
            <person name="Varkonyi-Gasic E."/>
            <person name="Gambi F."/>
            <person name="Hanley J."/>
            <person name="Yao J.L."/>
            <person name="Cheung J."/>
            <person name="David K.M."/>
            <person name="Warren B."/>
            <person name="Marsh K."/>
            <person name="Snowden K.C."/>
            <person name="Lin-Wang K."/>
            <person name="Brian L."/>
            <person name="Martinez-Sanchez M."/>
            <person name="Wang M."/>
            <person name="Ileperuma N."/>
            <person name="Macnee N."/>
            <person name="Campin R."/>
            <person name="McAtee P."/>
            <person name="Drummond R.S.M."/>
            <person name="Espley R.V."/>
            <person name="Ireland H.S."/>
            <person name="Wu R."/>
            <person name="Atkinson R.G."/>
            <person name="Karunairetnam S."/>
            <person name="Bulley S."/>
            <person name="Chunkath S."/>
            <person name="Hanley Z."/>
            <person name="Storey R."/>
            <person name="Thrimawithana A.H."/>
            <person name="Thomson S."/>
            <person name="David C."/>
            <person name="Testolin R."/>
            <person name="Huang H."/>
            <person name="Hellens R.P."/>
            <person name="Schaffer R.J."/>
        </authorList>
    </citation>
    <scope>NUCLEOTIDE SEQUENCE [LARGE SCALE GENOMIC DNA]</scope>
    <source>
        <strain evidence="4">cv. Red5</strain>
    </source>
</reference>
<dbReference type="Gramene" id="PSR87785">
    <property type="protein sequence ID" value="PSR87785"/>
    <property type="gene ID" value="CEY00_Acc30815"/>
</dbReference>
<dbReference type="Gene3D" id="1.25.40.10">
    <property type="entry name" value="Tetratricopeptide repeat domain"/>
    <property type="match status" value="4"/>
</dbReference>
<dbReference type="InParanoid" id="A0A2R6P9X8"/>
<dbReference type="GO" id="GO:0008380">
    <property type="term" value="P:RNA splicing"/>
    <property type="evidence" value="ECO:0007669"/>
    <property type="project" value="InterPro"/>
</dbReference>
<evidence type="ECO:0000256" key="2">
    <source>
        <dbReference type="PROSITE-ProRule" id="PRU00708"/>
    </source>
</evidence>
<dbReference type="Pfam" id="PF01535">
    <property type="entry name" value="PPR"/>
    <property type="match status" value="4"/>
</dbReference>
<dbReference type="NCBIfam" id="TIGR00756">
    <property type="entry name" value="PPR"/>
    <property type="match status" value="2"/>
</dbReference>
<evidence type="ECO:0000256" key="1">
    <source>
        <dbReference type="ARBA" id="ARBA00022737"/>
    </source>
</evidence>
<proteinExistence type="predicted"/>
<accession>A0A2R6P9X8</accession>
<keyword evidence="1" id="KW-0677">Repeat</keyword>
<dbReference type="EMBL" id="NKQK01000027">
    <property type="protein sequence ID" value="PSR87785.1"/>
    <property type="molecule type" value="Genomic_DNA"/>
</dbReference>
<evidence type="ECO:0000313" key="4">
    <source>
        <dbReference type="Proteomes" id="UP000241394"/>
    </source>
</evidence>
<dbReference type="InterPro" id="IPR044578">
    <property type="entry name" value="BIR6-like"/>
</dbReference>
<evidence type="ECO:0000313" key="3">
    <source>
        <dbReference type="EMBL" id="PSR87785.1"/>
    </source>
</evidence>
<reference evidence="3 4" key="1">
    <citation type="submission" date="2017-07" db="EMBL/GenBank/DDBJ databases">
        <title>An improved, manually edited Actinidia chinensis var. chinensis (kiwifruit) genome highlights the challenges associated with draft genomes and gene prediction in plants.</title>
        <authorList>
            <person name="Pilkington S."/>
            <person name="Crowhurst R."/>
            <person name="Hilario E."/>
            <person name="Nardozza S."/>
            <person name="Fraser L."/>
            <person name="Peng Y."/>
            <person name="Gunaseelan K."/>
            <person name="Simpson R."/>
            <person name="Tahir J."/>
            <person name="Deroles S."/>
            <person name="Templeton K."/>
            <person name="Luo Z."/>
            <person name="Davy M."/>
            <person name="Cheng C."/>
            <person name="Mcneilage M."/>
            <person name="Scaglione D."/>
            <person name="Liu Y."/>
            <person name="Zhang Q."/>
            <person name="Datson P."/>
            <person name="De Silva N."/>
            <person name="Gardiner S."/>
            <person name="Bassett H."/>
            <person name="Chagne D."/>
            <person name="Mccallum J."/>
            <person name="Dzierzon H."/>
            <person name="Deng C."/>
            <person name="Wang Y.-Y."/>
            <person name="Barron N."/>
            <person name="Manako K."/>
            <person name="Bowen J."/>
            <person name="Foster T."/>
            <person name="Erridge Z."/>
            <person name="Tiffin H."/>
            <person name="Waite C."/>
            <person name="Davies K."/>
            <person name="Grierson E."/>
            <person name="Laing W."/>
            <person name="Kirk R."/>
            <person name="Chen X."/>
            <person name="Wood M."/>
            <person name="Montefiori M."/>
            <person name="Brummell D."/>
            <person name="Schwinn K."/>
            <person name="Catanach A."/>
            <person name="Fullerton C."/>
            <person name="Li D."/>
            <person name="Meiyalaghan S."/>
            <person name="Nieuwenhuizen N."/>
            <person name="Read N."/>
            <person name="Prakash R."/>
            <person name="Hunter D."/>
            <person name="Zhang H."/>
            <person name="Mckenzie M."/>
            <person name="Knabel M."/>
            <person name="Harris A."/>
            <person name="Allan A."/>
            <person name="Chen A."/>
            <person name="Janssen B."/>
            <person name="Plunkett B."/>
            <person name="Dwamena C."/>
            <person name="Voogd C."/>
            <person name="Leif D."/>
            <person name="Lafferty D."/>
            <person name="Souleyre E."/>
            <person name="Varkonyi-Gasic E."/>
            <person name="Gambi F."/>
            <person name="Hanley J."/>
            <person name="Yao J.-L."/>
            <person name="Cheung J."/>
            <person name="David K."/>
            <person name="Warren B."/>
            <person name="Marsh K."/>
            <person name="Snowden K."/>
            <person name="Lin-Wang K."/>
            <person name="Brian L."/>
            <person name="Martinez-Sanchez M."/>
            <person name="Wang M."/>
            <person name="Ileperuma N."/>
            <person name="Macnee N."/>
            <person name="Campin R."/>
            <person name="Mcatee P."/>
            <person name="Drummond R."/>
            <person name="Espley R."/>
            <person name="Ireland H."/>
            <person name="Wu R."/>
            <person name="Atkinson R."/>
            <person name="Karunairetnam S."/>
            <person name="Bulley S."/>
            <person name="Chunkath S."/>
            <person name="Hanley Z."/>
            <person name="Storey R."/>
            <person name="Thrimawithana A."/>
            <person name="Thomson S."/>
            <person name="David C."/>
            <person name="Testolin R."/>
        </authorList>
    </citation>
    <scope>NUCLEOTIDE SEQUENCE [LARGE SCALE GENOMIC DNA]</scope>
    <source>
        <strain evidence="4">cv. Red5</strain>
        <tissue evidence="3">Young leaf</tissue>
    </source>
</reference>
<feature type="repeat" description="PPR" evidence="2">
    <location>
        <begin position="454"/>
        <end position="484"/>
    </location>
</feature>
<feature type="repeat" description="PPR" evidence="2">
    <location>
        <begin position="278"/>
        <end position="312"/>
    </location>
</feature>
<dbReference type="InterPro" id="IPR002885">
    <property type="entry name" value="PPR_rpt"/>
</dbReference>
<dbReference type="PANTHER" id="PTHR47003:SF3">
    <property type="entry name" value="SMALL RIBOSOMAL SUBUNIT PROTEIN MS81 (RPPR8)"/>
    <property type="match status" value="1"/>
</dbReference>
<dbReference type="PANTHER" id="PTHR47003">
    <property type="entry name" value="OS01G0970900 PROTEIN"/>
    <property type="match status" value="1"/>
</dbReference>
<gene>
    <name evidence="3" type="ORF">CEY00_Acc30815</name>
</gene>
<dbReference type="AlphaFoldDB" id="A0A2R6P9X8"/>
<name>A0A2R6P9X8_ACTCC</name>
<sequence length="649" mass="73192">MRNQSWRLLLLRCRSRSQQLHIPGHFSHFHSHPTQVRHFSSLLSRTTFASQIPDQKNPSFRCFSTSELAVEHKDSDQVLVLTDIFSKPPRSSDEIKLELDSNNIALTHELVLKVLKSLSSAPDAARRFFDWVLEREGERLSSKSYNLMLGVLGSNGYVKEFWDLVGVMKKKGYGVAKGTHDRVLEKFVKDGLDSDVENLKELYASGSIDNSVEKVCSRICKVIRGGVWGDEVEKRLRELNIAYSSDLVAMVLGNLGTEQNKALIFFRWIQESNLFEYDERTYNAMVRVLGREDCIDKFWRVADEMRGAGYEMGKETYVEVLEQFIKRKMMKDAVDLYKFAMGGANKPSIQDCTFLLRKVVVSKELDMDLFLKVVKAFTEGGNVLTNSTVDAVLKSLTSVRRLRECNKILKAMEEGGFLPNDTLQSKIAFQLSRYGKKKEASKFMDNVEATGNPNYKTWASLIEGHCVAGALDEASDCFQKMVEKEGASCPGYALDLLVNVYCNKNRAMDACKLMTDMVILKELKPSHTTYKVLIGKLLVQGGFIEALKLLGLMKHSGFPPFLDPFIDYVSKTGTADEAMMFLNAMTVKRFPSTVVFLRVFEAYLKGGRIKEGQNLLSKCPRYIRNHADVLNLFFTMKTGTAAAATSVAA</sequence>
<keyword evidence="4" id="KW-1185">Reference proteome</keyword>
<protein>
    <submittedName>
        <fullName evidence="3">Pentatricopeptide repeat-containing protein</fullName>
    </submittedName>
</protein>
<comment type="caution">
    <text evidence="3">The sequence shown here is derived from an EMBL/GenBank/DDBJ whole genome shotgun (WGS) entry which is preliminary data.</text>
</comment>
<feature type="repeat" description="PPR" evidence="2">
    <location>
        <begin position="526"/>
        <end position="560"/>
    </location>
</feature>
<organism evidence="3 4">
    <name type="scientific">Actinidia chinensis var. chinensis</name>
    <name type="common">Chinese soft-hair kiwi</name>
    <dbReference type="NCBI Taxonomy" id="1590841"/>
    <lineage>
        <taxon>Eukaryota</taxon>
        <taxon>Viridiplantae</taxon>
        <taxon>Streptophyta</taxon>
        <taxon>Embryophyta</taxon>
        <taxon>Tracheophyta</taxon>
        <taxon>Spermatophyta</taxon>
        <taxon>Magnoliopsida</taxon>
        <taxon>eudicotyledons</taxon>
        <taxon>Gunneridae</taxon>
        <taxon>Pentapetalae</taxon>
        <taxon>asterids</taxon>
        <taxon>Ericales</taxon>
        <taxon>Actinidiaceae</taxon>
        <taxon>Actinidia</taxon>
    </lineage>
</organism>
<dbReference type="FunCoup" id="A0A2R6P9X8">
    <property type="interactions" value="2905"/>
</dbReference>
<dbReference type="STRING" id="1590841.A0A2R6P9X8"/>
<dbReference type="InterPro" id="IPR011990">
    <property type="entry name" value="TPR-like_helical_dom_sf"/>
</dbReference>
<dbReference type="PROSITE" id="PS51375">
    <property type="entry name" value="PPR"/>
    <property type="match status" value="3"/>
</dbReference>